<dbReference type="PROSITE" id="PS00028">
    <property type="entry name" value="ZINC_FINGER_C2H2_1"/>
    <property type="match status" value="15"/>
</dbReference>
<feature type="domain" description="C2H2-type" evidence="9">
    <location>
        <begin position="319"/>
        <end position="341"/>
    </location>
</feature>
<feature type="domain" description="C2H2-type" evidence="9">
    <location>
        <begin position="90"/>
        <end position="117"/>
    </location>
</feature>
<feature type="domain" description="C2H2-type" evidence="9">
    <location>
        <begin position="211"/>
        <end position="238"/>
    </location>
</feature>
<dbReference type="GO" id="GO:0008270">
    <property type="term" value="F:zinc ion binding"/>
    <property type="evidence" value="ECO:0007669"/>
    <property type="project" value="UniProtKB-KW"/>
</dbReference>
<evidence type="ECO:0000256" key="6">
    <source>
        <dbReference type="ARBA" id="ARBA00023242"/>
    </source>
</evidence>
<dbReference type="Pfam" id="PF00096">
    <property type="entry name" value="zf-C2H2"/>
    <property type="match status" value="12"/>
</dbReference>
<dbReference type="GO" id="GO:0001228">
    <property type="term" value="F:DNA-binding transcription activator activity, RNA polymerase II-specific"/>
    <property type="evidence" value="ECO:0007669"/>
    <property type="project" value="TreeGrafter"/>
</dbReference>
<dbReference type="InterPro" id="IPR036236">
    <property type="entry name" value="Znf_C2H2_sf"/>
</dbReference>
<accession>A0AAV2LA04</accession>
<reference evidence="10 11" key="1">
    <citation type="submission" date="2024-04" db="EMBL/GenBank/DDBJ databases">
        <authorList>
            <person name="Waldvogel A.-M."/>
            <person name="Schoenle A."/>
        </authorList>
    </citation>
    <scope>NUCLEOTIDE SEQUENCE [LARGE SCALE GENOMIC DNA]</scope>
</reference>
<evidence type="ECO:0000313" key="11">
    <source>
        <dbReference type="Proteomes" id="UP001497482"/>
    </source>
</evidence>
<dbReference type="GO" id="GO:0005634">
    <property type="term" value="C:nucleus"/>
    <property type="evidence" value="ECO:0007669"/>
    <property type="project" value="UniProtKB-SubCell"/>
</dbReference>
<dbReference type="EMBL" id="OZ035845">
    <property type="protein sequence ID" value="CAL1599207.1"/>
    <property type="molecule type" value="Genomic_DNA"/>
</dbReference>
<dbReference type="SMART" id="SM00355">
    <property type="entry name" value="ZnF_C2H2"/>
    <property type="match status" value="19"/>
</dbReference>
<feature type="domain" description="C2H2-type" evidence="9">
    <location>
        <begin position="661"/>
        <end position="683"/>
    </location>
</feature>
<feature type="compositionally biased region" description="Polar residues" evidence="8">
    <location>
        <begin position="12"/>
        <end position="25"/>
    </location>
</feature>
<feature type="region of interest" description="Disordered" evidence="8">
    <location>
        <begin position="255"/>
        <end position="280"/>
    </location>
</feature>
<feature type="domain" description="C2H2-type" evidence="9">
    <location>
        <begin position="606"/>
        <end position="628"/>
    </location>
</feature>
<dbReference type="FunFam" id="3.30.160.60:FF:002353">
    <property type="entry name" value="Zinc finger protein 646"/>
    <property type="match status" value="1"/>
</dbReference>
<feature type="domain" description="C2H2-type" evidence="9">
    <location>
        <begin position="456"/>
        <end position="483"/>
    </location>
</feature>
<feature type="domain" description="C2H2-type" evidence="9">
    <location>
        <begin position="716"/>
        <end position="743"/>
    </location>
</feature>
<evidence type="ECO:0000259" key="9">
    <source>
        <dbReference type="PROSITE" id="PS50157"/>
    </source>
</evidence>
<feature type="region of interest" description="Disordered" evidence="8">
    <location>
        <begin position="294"/>
        <end position="315"/>
    </location>
</feature>
<feature type="domain" description="C2H2-type" evidence="9">
    <location>
        <begin position="688"/>
        <end position="715"/>
    </location>
</feature>
<dbReference type="FunFam" id="3.30.160.60:FF:000446">
    <property type="entry name" value="Zinc finger protein"/>
    <property type="match status" value="2"/>
</dbReference>
<feature type="compositionally biased region" description="Low complexity" evidence="8">
    <location>
        <begin position="527"/>
        <end position="546"/>
    </location>
</feature>
<sequence length="950" mass="106488">MDFPEQNDFNDESNQFPENVSMDNYTDNNCVEEEEDEDDRDFYQCSFCGNRYNSIGALRNHMRRHILSRSIPPSSNPSKQIKDEDSSDVVICSLCGETFSNDQDLASHQVLHSTDHTHDLELSDNKEAKNLICGRCGVLCTSYNHLESHACEVVDVEPTTAAEEEMNDTNTEADTSVDKEERQFKCEECGRSYRHSGSLLNHKKSHKTGLFRCHVCQKNFYNLLALKSHQRSHFDVKRFTCNECGKAYKIQKQLLNHQKRHKKEKLDQTPTQSKRRRPVAEVLLPVQDVPFKTNSKELPEAQSTDSPIKSEDGSDKRPYACDLCGRTYRHAGSLINHKKSHKTGEYACTVCNNSYSNQLAMKNHLRTHFALEKHFCLKCGKRLRSKKQLLVHVCSNLKRSRKGVRSKRVKAVVSSVQTKQPAAKEPRLFTCNICNRSYRHAGSLLNHKNTHKTGHYTCTFCSKHFPNLLALRNHTRIHTQKKKFVCLTCGKAFRVASLLFNHQKIHTRRSPSCNDCGASFRGRSGLQRHQCPQGPQGPQVPQQSGPSEPPADKCFKCDVCGRSYRHAGSLLNHKKTHPELLHHCSLCLQTFPDALSLHAHSQINRHCCPVCGKTFCLLPHLESHMEAHGKGHKRLLDQNGLSLHPDGSRDEERADGEDKVYACEDCGRTYRHPGSLLNHKNSHKTGSFSCAVCHKEFTNLMALKNHRRIHTEAKRYQCADCGKAFRVASRLVCHRRIHTRERPFACSVCDKSFTSKSNLRNHRSVHQVDVGGFMDLDFDEKNQRWAEAEMDPDPVCVLWVSFGCPRGVLRVCLGVLWVSSGCVWVSFGCPQGVLWVCLGVLRVCQGVLWVSSGCPQDVSGCPLGVLRVCLGVLRMCLGVLRVCLGVLRVSSGCVWVSLGCVWVSLGCPLGVSGCPQGVSGCPQGVFGCPQGVSGCPLGVSGCPLGVLFDT</sequence>
<evidence type="ECO:0000256" key="3">
    <source>
        <dbReference type="ARBA" id="ARBA00022737"/>
    </source>
</evidence>
<feature type="domain" description="C2H2-type" evidence="9">
    <location>
        <begin position="555"/>
        <end position="577"/>
    </location>
</feature>
<feature type="domain" description="C2H2-type" evidence="9">
    <location>
        <begin position="184"/>
        <end position="206"/>
    </location>
</feature>
<feature type="domain" description="C2H2-type" evidence="9">
    <location>
        <begin position="239"/>
        <end position="266"/>
    </location>
</feature>
<feature type="domain" description="C2H2-type" evidence="9">
    <location>
        <begin position="744"/>
        <end position="766"/>
    </location>
</feature>
<evidence type="ECO:0000256" key="1">
    <source>
        <dbReference type="ARBA" id="ARBA00004123"/>
    </source>
</evidence>
<keyword evidence="3" id="KW-0677">Repeat</keyword>
<feature type="domain" description="C2H2-type" evidence="9">
    <location>
        <begin position="511"/>
        <end position="538"/>
    </location>
</feature>
<dbReference type="SUPFAM" id="SSF57667">
    <property type="entry name" value="beta-beta-alpha zinc fingers"/>
    <property type="match status" value="11"/>
</dbReference>
<name>A0AAV2LA04_KNICA</name>
<gene>
    <name evidence="10" type="ORF">KC01_LOCUS27518</name>
</gene>
<proteinExistence type="predicted"/>
<comment type="subcellular location">
    <subcellularLocation>
        <location evidence="1">Nucleus</location>
    </subcellularLocation>
</comment>
<dbReference type="Gene3D" id="3.30.160.60">
    <property type="entry name" value="Classic Zinc Finger"/>
    <property type="match status" value="13"/>
</dbReference>
<dbReference type="GO" id="GO:0005694">
    <property type="term" value="C:chromosome"/>
    <property type="evidence" value="ECO:0007669"/>
    <property type="project" value="UniProtKB-ARBA"/>
</dbReference>
<dbReference type="GO" id="GO:0000978">
    <property type="term" value="F:RNA polymerase II cis-regulatory region sequence-specific DNA binding"/>
    <property type="evidence" value="ECO:0007669"/>
    <property type="project" value="TreeGrafter"/>
</dbReference>
<evidence type="ECO:0000313" key="10">
    <source>
        <dbReference type="EMBL" id="CAL1599207.1"/>
    </source>
</evidence>
<dbReference type="FunFam" id="3.30.160.60:FF:001732">
    <property type="entry name" value="Zgc:162936"/>
    <property type="match status" value="1"/>
</dbReference>
<evidence type="ECO:0000256" key="7">
    <source>
        <dbReference type="PROSITE-ProRule" id="PRU00042"/>
    </source>
</evidence>
<keyword evidence="6" id="KW-0539">Nucleus</keyword>
<evidence type="ECO:0000256" key="4">
    <source>
        <dbReference type="ARBA" id="ARBA00022771"/>
    </source>
</evidence>
<dbReference type="FunFam" id="3.30.160.60:FF:001345">
    <property type="entry name" value="zinc finger protein 646"/>
    <property type="match status" value="3"/>
</dbReference>
<keyword evidence="2" id="KW-0479">Metal-binding</keyword>
<feature type="domain" description="C2H2-type" evidence="9">
    <location>
        <begin position="429"/>
        <end position="451"/>
    </location>
</feature>
<feature type="region of interest" description="Disordered" evidence="8">
    <location>
        <begin position="524"/>
        <end position="549"/>
    </location>
</feature>
<dbReference type="Pfam" id="PF13912">
    <property type="entry name" value="zf-C2H2_6"/>
    <property type="match status" value="1"/>
</dbReference>
<dbReference type="InterPro" id="IPR013087">
    <property type="entry name" value="Znf_C2H2_type"/>
</dbReference>
<dbReference type="PANTHER" id="PTHR24376">
    <property type="entry name" value="ZINC FINGER PROTEIN"/>
    <property type="match status" value="1"/>
</dbReference>
<keyword evidence="11" id="KW-1185">Reference proteome</keyword>
<evidence type="ECO:0000256" key="8">
    <source>
        <dbReference type="SAM" id="MobiDB-lite"/>
    </source>
</evidence>
<feature type="domain" description="C2H2-type" evidence="9">
    <location>
        <begin position="346"/>
        <end position="373"/>
    </location>
</feature>
<dbReference type="AlphaFoldDB" id="A0AAV2LA04"/>
<feature type="region of interest" description="Disordered" evidence="8">
    <location>
        <begin position="1"/>
        <end position="25"/>
    </location>
</feature>
<organism evidence="10 11">
    <name type="scientific">Knipowitschia caucasica</name>
    <name type="common">Caucasian dwarf goby</name>
    <name type="synonym">Pomatoschistus caucasicus</name>
    <dbReference type="NCBI Taxonomy" id="637954"/>
    <lineage>
        <taxon>Eukaryota</taxon>
        <taxon>Metazoa</taxon>
        <taxon>Chordata</taxon>
        <taxon>Craniata</taxon>
        <taxon>Vertebrata</taxon>
        <taxon>Euteleostomi</taxon>
        <taxon>Actinopterygii</taxon>
        <taxon>Neopterygii</taxon>
        <taxon>Teleostei</taxon>
        <taxon>Neoteleostei</taxon>
        <taxon>Acanthomorphata</taxon>
        <taxon>Gobiaria</taxon>
        <taxon>Gobiiformes</taxon>
        <taxon>Gobioidei</taxon>
        <taxon>Gobiidae</taxon>
        <taxon>Gobiinae</taxon>
        <taxon>Knipowitschia</taxon>
    </lineage>
</organism>
<dbReference type="Pfam" id="PF13894">
    <property type="entry name" value="zf-C2H2_4"/>
    <property type="match status" value="1"/>
</dbReference>
<dbReference type="PROSITE" id="PS50157">
    <property type="entry name" value="ZINC_FINGER_C2H2_2"/>
    <property type="match status" value="17"/>
</dbReference>
<protein>
    <recommendedName>
        <fullName evidence="9">C2H2-type domain-containing protein</fullName>
    </recommendedName>
</protein>
<keyword evidence="4 7" id="KW-0863">Zinc-finger</keyword>
<evidence type="ECO:0000256" key="2">
    <source>
        <dbReference type="ARBA" id="ARBA00022723"/>
    </source>
</evidence>
<dbReference type="PANTHER" id="PTHR24376:SF100">
    <property type="entry name" value="ZINC FINGER PROTEIN 646"/>
    <property type="match status" value="1"/>
</dbReference>
<dbReference type="Proteomes" id="UP001497482">
    <property type="component" value="Chromosome 23"/>
</dbReference>
<feature type="domain" description="C2H2-type" evidence="9">
    <location>
        <begin position="43"/>
        <end position="70"/>
    </location>
</feature>
<keyword evidence="5" id="KW-0862">Zinc</keyword>
<feature type="domain" description="C2H2-type" evidence="9">
    <location>
        <begin position="484"/>
        <end position="511"/>
    </location>
</feature>
<evidence type="ECO:0000256" key="5">
    <source>
        <dbReference type="ARBA" id="ARBA00022833"/>
    </source>
</evidence>